<evidence type="ECO:0000313" key="9">
    <source>
        <dbReference type="Proteomes" id="UP000028073"/>
    </source>
</evidence>
<name>A0A081NIT7_9GAMM</name>
<keyword evidence="2" id="KW-1003">Cell membrane</keyword>
<protein>
    <recommendedName>
        <fullName evidence="7">Single cache domain-containing protein</fullName>
    </recommendedName>
</protein>
<evidence type="ECO:0000313" key="8">
    <source>
        <dbReference type="EMBL" id="KEQ18360.1"/>
    </source>
</evidence>
<keyword evidence="4 6" id="KW-1133">Transmembrane helix</keyword>
<dbReference type="Gene3D" id="3.30.450.20">
    <property type="entry name" value="PAS domain"/>
    <property type="match status" value="1"/>
</dbReference>
<dbReference type="GO" id="GO:0005886">
    <property type="term" value="C:plasma membrane"/>
    <property type="evidence" value="ECO:0007669"/>
    <property type="project" value="UniProtKB-SubCell"/>
</dbReference>
<evidence type="ECO:0000256" key="1">
    <source>
        <dbReference type="ARBA" id="ARBA00004651"/>
    </source>
</evidence>
<dbReference type="STRING" id="1137799.GZ78_12690"/>
<dbReference type="AlphaFoldDB" id="A0A081NIT7"/>
<proteinExistence type="predicted"/>
<evidence type="ECO:0000256" key="3">
    <source>
        <dbReference type="ARBA" id="ARBA00022692"/>
    </source>
</evidence>
<comment type="caution">
    <text evidence="8">The sequence shown here is derived from an EMBL/GenBank/DDBJ whole genome shotgun (WGS) entry which is preliminary data.</text>
</comment>
<comment type="subcellular location">
    <subcellularLocation>
        <location evidence="1">Cell membrane</location>
        <topology evidence="1">Multi-pass membrane protein</topology>
    </subcellularLocation>
</comment>
<gene>
    <name evidence="8" type="ORF">GZ78_12690</name>
</gene>
<dbReference type="Proteomes" id="UP000028073">
    <property type="component" value="Unassembled WGS sequence"/>
</dbReference>
<feature type="domain" description="Single cache" evidence="7">
    <location>
        <begin position="43"/>
        <end position="107"/>
    </location>
</feature>
<dbReference type="InterPro" id="IPR029151">
    <property type="entry name" value="Sensor-like_sf"/>
</dbReference>
<accession>A0A081NIT7</accession>
<dbReference type="Pfam" id="PF17203">
    <property type="entry name" value="sCache_3_2"/>
    <property type="match status" value="1"/>
</dbReference>
<organism evidence="8 9">
    <name type="scientific">Endozoicomonas numazuensis</name>
    <dbReference type="NCBI Taxonomy" id="1137799"/>
    <lineage>
        <taxon>Bacteria</taxon>
        <taxon>Pseudomonadati</taxon>
        <taxon>Pseudomonadota</taxon>
        <taxon>Gammaproteobacteria</taxon>
        <taxon>Oceanospirillales</taxon>
        <taxon>Endozoicomonadaceae</taxon>
        <taxon>Endozoicomonas</taxon>
    </lineage>
</organism>
<dbReference type="RefSeq" id="WP_034835602.1">
    <property type="nucleotide sequence ID" value="NZ_JOKH01000002.1"/>
</dbReference>
<dbReference type="eggNOG" id="COG3290">
    <property type="taxonomic scope" value="Bacteria"/>
</dbReference>
<evidence type="ECO:0000256" key="6">
    <source>
        <dbReference type="SAM" id="Phobius"/>
    </source>
</evidence>
<evidence type="ECO:0000256" key="5">
    <source>
        <dbReference type="ARBA" id="ARBA00023136"/>
    </source>
</evidence>
<reference evidence="8 9" key="1">
    <citation type="submission" date="2014-06" db="EMBL/GenBank/DDBJ databases">
        <title>Whole Genome Sequences of Three Symbiotic Endozoicomonas Bacteria.</title>
        <authorList>
            <person name="Neave M.J."/>
            <person name="Apprill A."/>
            <person name="Voolstra C.R."/>
        </authorList>
    </citation>
    <scope>NUCLEOTIDE SEQUENCE [LARGE SCALE GENOMIC DNA]</scope>
    <source>
        <strain evidence="8 9">DSM 25634</strain>
    </source>
</reference>
<evidence type="ECO:0000256" key="4">
    <source>
        <dbReference type="ARBA" id="ARBA00022989"/>
    </source>
</evidence>
<sequence>MSSTWALHRLIPMGIQPRIMITLMILGVLQIGITGMAGMFYIKEQLENQLAEKNLEQAKTLALIPSVRQAVEEGDSATLQKLVTEMHKVLGASFVAIGDERGVRLAHRLENRYWPAHGRW</sequence>
<keyword evidence="5 6" id="KW-0472">Membrane</keyword>
<evidence type="ECO:0000259" key="7">
    <source>
        <dbReference type="Pfam" id="PF17203"/>
    </source>
</evidence>
<dbReference type="SUPFAM" id="SSF103190">
    <property type="entry name" value="Sensory domain-like"/>
    <property type="match status" value="1"/>
</dbReference>
<feature type="transmembrane region" description="Helical" evidence="6">
    <location>
        <begin position="21"/>
        <end position="42"/>
    </location>
</feature>
<keyword evidence="9" id="KW-1185">Reference proteome</keyword>
<dbReference type="InterPro" id="IPR033463">
    <property type="entry name" value="sCache_3"/>
</dbReference>
<evidence type="ECO:0000256" key="2">
    <source>
        <dbReference type="ARBA" id="ARBA00022475"/>
    </source>
</evidence>
<dbReference type="EMBL" id="JOKH01000002">
    <property type="protein sequence ID" value="KEQ18360.1"/>
    <property type="molecule type" value="Genomic_DNA"/>
</dbReference>
<keyword evidence="3 6" id="KW-0812">Transmembrane</keyword>